<keyword evidence="6 10" id="KW-0067">ATP-binding</keyword>
<dbReference type="GO" id="GO:0005524">
    <property type="term" value="F:ATP binding"/>
    <property type="evidence" value="ECO:0007669"/>
    <property type="project" value="UniProtKB-KW"/>
</dbReference>
<dbReference type="InterPro" id="IPR003439">
    <property type="entry name" value="ABC_transporter-like_ATP-bd"/>
</dbReference>
<keyword evidence="7" id="KW-1278">Translocase</keyword>
<dbReference type="Proteomes" id="UP000515679">
    <property type="component" value="Chromosome"/>
</dbReference>
<reference evidence="10 11" key="1">
    <citation type="submission" date="2019-07" db="EMBL/GenBank/DDBJ databases">
        <authorList>
            <person name="Kim J.K."/>
            <person name="Cheong H.-M."/>
            <person name="Choi Y."/>
            <person name="Hwang K.J."/>
            <person name="Lee S."/>
            <person name="Choi C."/>
        </authorList>
    </citation>
    <scope>NUCLEOTIDE SEQUENCE [LARGE SCALE GENOMIC DNA]</scope>
    <source>
        <strain evidence="10 11">KS 22</strain>
    </source>
</reference>
<dbReference type="SUPFAM" id="SSF52540">
    <property type="entry name" value="P-loop containing nucleoside triphosphate hydrolases"/>
    <property type="match status" value="1"/>
</dbReference>
<protein>
    <submittedName>
        <fullName evidence="10">ATP-binding cassette domain-containing protein</fullName>
    </submittedName>
</protein>
<keyword evidence="11" id="KW-1185">Reference proteome</keyword>
<evidence type="ECO:0000256" key="5">
    <source>
        <dbReference type="ARBA" id="ARBA00022741"/>
    </source>
</evidence>
<accession>A0A7G5BXY1</accession>
<dbReference type="InterPro" id="IPR050095">
    <property type="entry name" value="ECF_ABC_transporter_ATP-bd"/>
</dbReference>
<dbReference type="AlphaFoldDB" id="A0A7G5BXY1"/>
<evidence type="ECO:0000256" key="8">
    <source>
        <dbReference type="ARBA" id="ARBA00023136"/>
    </source>
</evidence>
<dbReference type="Gene3D" id="3.40.50.300">
    <property type="entry name" value="P-loop containing nucleotide triphosphate hydrolases"/>
    <property type="match status" value="1"/>
</dbReference>
<keyword evidence="5" id="KW-0547">Nucleotide-binding</keyword>
<evidence type="ECO:0000313" key="10">
    <source>
        <dbReference type="EMBL" id="QMV41815.1"/>
    </source>
</evidence>
<evidence type="ECO:0000256" key="1">
    <source>
        <dbReference type="ARBA" id="ARBA00004202"/>
    </source>
</evidence>
<dbReference type="InterPro" id="IPR027417">
    <property type="entry name" value="P-loop_NTPase"/>
</dbReference>
<dbReference type="GO" id="GO:0042626">
    <property type="term" value="F:ATPase-coupled transmembrane transporter activity"/>
    <property type="evidence" value="ECO:0007669"/>
    <property type="project" value="TreeGrafter"/>
</dbReference>
<evidence type="ECO:0000256" key="6">
    <source>
        <dbReference type="ARBA" id="ARBA00022840"/>
    </source>
</evidence>
<proteinExistence type="inferred from homology"/>
<evidence type="ECO:0000259" key="9">
    <source>
        <dbReference type="Pfam" id="PF00005"/>
    </source>
</evidence>
<keyword evidence="4" id="KW-1003">Cell membrane</keyword>
<gene>
    <name evidence="10" type="ORF">FPL14_11945</name>
</gene>
<keyword evidence="8" id="KW-0472">Membrane</keyword>
<dbReference type="GO" id="GO:0016887">
    <property type="term" value="F:ATP hydrolysis activity"/>
    <property type="evidence" value="ECO:0007669"/>
    <property type="project" value="InterPro"/>
</dbReference>
<dbReference type="PANTHER" id="PTHR43553">
    <property type="entry name" value="HEAVY METAL TRANSPORTER"/>
    <property type="match status" value="1"/>
</dbReference>
<keyword evidence="3" id="KW-0813">Transport</keyword>
<comment type="subcellular location">
    <subcellularLocation>
        <location evidence="1">Cell membrane</location>
        <topology evidence="1">Peripheral membrane protein</topology>
    </subcellularLocation>
</comment>
<evidence type="ECO:0000256" key="4">
    <source>
        <dbReference type="ARBA" id="ARBA00022475"/>
    </source>
</evidence>
<organism evidence="10 11">
    <name type="scientific">Cohnella cholangitidis</name>
    <dbReference type="NCBI Taxonomy" id="2598458"/>
    <lineage>
        <taxon>Bacteria</taxon>
        <taxon>Bacillati</taxon>
        <taxon>Bacillota</taxon>
        <taxon>Bacilli</taxon>
        <taxon>Bacillales</taxon>
        <taxon>Paenibacillaceae</taxon>
        <taxon>Cohnella</taxon>
    </lineage>
</organism>
<sequence length="98" mass="11458">MGYVCQDFENQLVRPTVWEETIFAPMNFGHADYEQRATRILERLGISHLKDRFIWQLSGGQKHITAIAAACLWIPTSLSSTNPPRSWIRFMRRVSMLY</sequence>
<evidence type="ECO:0000256" key="7">
    <source>
        <dbReference type="ARBA" id="ARBA00022967"/>
    </source>
</evidence>
<evidence type="ECO:0000256" key="3">
    <source>
        <dbReference type="ARBA" id="ARBA00022448"/>
    </source>
</evidence>
<dbReference type="GO" id="GO:0043190">
    <property type="term" value="C:ATP-binding cassette (ABC) transporter complex"/>
    <property type="evidence" value="ECO:0007669"/>
    <property type="project" value="TreeGrafter"/>
</dbReference>
<dbReference type="PANTHER" id="PTHR43553:SF27">
    <property type="entry name" value="ENERGY-COUPLING FACTOR TRANSPORTER ATP-BINDING PROTEIN ECFA2"/>
    <property type="match status" value="1"/>
</dbReference>
<evidence type="ECO:0000313" key="11">
    <source>
        <dbReference type="Proteomes" id="UP000515679"/>
    </source>
</evidence>
<name>A0A7G5BXY1_9BACL</name>
<dbReference type="Pfam" id="PF00005">
    <property type="entry name" value="ABC_tran"/>
    <property type="match status" value="1"/>
</dbReference>
<comment type="similarity">
    <text evidence="2">Belongs to the ABC transporter superfamily.</text>
</comment>
<dbReference type="EMBL" id="CP041969">
    <property type="protein sequence ID" value="QMV41815.1"/>
    <property type="molecule type" value="Genomic_DNA"/>
</dbReference>
<feature type="domain" description="ABC transporter" evidence="9">
    <location>
        <begin position="2"/>
        <end position="72"/>
    </location>
</feature>
<evidence type="ECO:0000256" key="2">
    <source>
        <dbReference type="ARBA" id="ARBA00005417"/>
    </source>
</evidence>
<dbReference type="KEGG" id="cchl:FPL14_11945"/>